<dbReference type="Pfam" id="PF12757">
    <property type="entry name" value="Eisosome1"/>
    <property type="match status" value="1"/>
</dbReference>
<evidence type="ECO:0000313" key="3">
    <source>
        <dbReference type="Proteomes" id="UP000011064"/>
    </source>
</evidence>
<feature type="compositionally biased region" description="Basic and acidic residues" evidence="1">
    <location>
        <begin position="56"/>
        <end position="95"/>
    </location>
</feature>
<dbReference type="InParanoid" id="L8FN08"/>
<evidence type="ECO:0000256" key="1">
    <source>
        <dbReference type="SAM" id="MobiDB-lite"/>
    </source>
</evidence>
<gene>
    <name evidence="2" type="ORF">GMDG_05107</name>
</gene>
<feature type="compositionally biased region" description="Low complexity" evidence="1">
    <location>
        <begin position="105"/>
        <end position="118"/>
    </location>
</feature>
<accession>L8FN08</accession>
<evidence type="ECO:0000313" key="2">
    <source>
        <dbReference type="EMBL" id="ELR01929.1"/>
    </source>
</evidence>
<feature type="compositionally biased region" description="Polar residues" evidence="1">
    <location>
        <begin position="205"/>
        <end position="229"/>
    </location>
</feature>
<feature type="region of interest" description="Disordered" evidence="1">
    <location>
        <begin position="1"/>
        <end position="132"/>
    </location>
</feature>
<dbReference type="STRING" id="658429.L8FN08"/>
<feature type="compositionally biased region" description="Basic and acidic residues" evidence="1">
    <location>
        <begin position="324"/>
        <end position="340"/>
    </location>
</feature>
<keyword evidence="3" id="KW-1185">Reference proteome</keyword>
<dbReference type="EMBL" id="GL573270">
    <property type="protein sequence ID" value="ELR01929.1"/>
    <property type="molecule type" value="Genomic_DNA"/>
</dbReference>
<dbReference type="VEuPathDB" id="FungiDB:GMDG_05107"/>
<dbReference type="AlphaFoldDB" id="L8FN08"/>
<name>L8FN08_PSED2</name>
<feature type="compositionally biased region" description="Low complexity" evidence="1">
    <location>
        <begin position="12"/>
        <end position="23"/>
    </location>
</feature>
<sequence length="350" mass="38831">MGQETLPMAIAQQRVQQQQGPPQRGDKVSIGHGALVDSSSVDALAFRNVQPLDEEEAKRQIERERGREQELKEIDKQLKEHDKQEKEGRKSHETFFKGQSKRWSKQSSKSKSTQSRESYVPEPMAMSGASPPLNMNRLSSVMNHLSSVLSQLMLPLQPFGQSCRLQLYHLSSTFEPIRPAQPPEPIEEEDVPEIPVSEYTDKGKSSQPFTRLQKSTRPCQTSATSQQGVKSWLKTAFRRTSKGQKEEQENQNGAGSLFVGGASLAQQPDGTPQQVATKTMYGGDENEVPVSRYLTGTDGSKYSQEQEESAAGGVLASNPVKETAAPREEGYESEEARDQFNDADVAMPIF</sequence>
<organism evidence="2 3">
    <name type="scientific">Pseudogymnoascus destructans (strain ATCC MYA-4855 / 20631-21)</name>
    <name type="common">Bat white-nose syndrome fungus</name>
    <name type="synonym">Geomyces destructans</name>
    <dbReference type="NCBI Taxonomy" id="658429"/>
    <lineage>
        <taxon>Eukaryota</taxon>
        <taxon>Fungi</taxon>
        <taxon>Dikarya</taxon>
        <taxon>Ascomycota</taxon>
        <taxon>Pezizomycotina</taxon>
        <taxon>Leotiomycetes</taxon>
        <taxon>Thelebolales</taxon>
        <taxon>Thelebolaceae</taxon>
        <taxon>Pseudogymnoascus</taxon>
    </lineage>
</organism>
<proteinExistence type="predicted"/>
<dbReference type="Proteomes" id="UP000011064">
    <property type="component" value="Unassembled WGS sequence"/>
</dbReference>
<protein>
    <submittedName>
        <fullName evidence="2">Uncharacterized protein</fullName>
    </submittedName>
</protein>
<dbReference type="HOGENOM" id="CLU_792557_0_0_1"/>
<reference evidence="3" key="1">
    <citation type="submission" date="2010-09" db="EMBL/GenBank/DDBJ databases">
        <title>The genome sequence of Geomyces destructans 20631-21.</title>
        <authorList>
            <consortium name="The Broad Institute Genome Sequencing Platform"/>
            <person name="Cuomo C.A."/>
            <person name="Blehert D.S."/>
            <person name="Lorch J.M."/>
            <person name="Young S.K."/>
            <person name="Zeng Q."/>
            <person name="Gargeya S."/>
            <person name="Fitzgerald M."/>
            <person name="Haas B."/>
            <person name="Abouelleil A."/>
            <person name="Alvarado L."/>
            <person name="Arachchi H.M."/>
            <person name="Berlin A."/>
            <person name="Brown A."/>
            <person name="Chapman S.B."/>
            <person name="Chen Z."/>
            <person name="Dunbar C."/>
            <person name="Freedman E."/>
            <person name="Gearin G."/>
            <person name="Gellesch M."/>
            <person name="Goldberg J."/>
            <person name="Griggs A."/>
            <person name="Gujja S."/>
            <person name="Heiman D."/>
            <person name="Howarth C."/>
            <person name="Larson L."/>
            <person name="Lui A."/>
            <person name="MacDonald P.J.P."/>
            <person name="Montmayeur A."/>
            <person name="Murphy C."/>
            <person name="Neiman D."/>
            <person name="Pearson M."/>
            <person name="Priest M."/>
            <person name="Roberts A."/>
            <person name="Saif S."/>
            <person name="Shea T."/>
            <person name="Shenoy N."/>
            <person name="Sisk P."/>
            <person name="Stolte C."/>
            <person name="Sykes S."/>
            <person name="Wortman J."/>
            <person name="Nusbaum C."/>
            <person name="Birren B."/>
        </authorList>
    </citation>
    <scope>NUCLEOTIDE SEQUENCE [LARGE SCALE GENOMIC DNA]</scope>
    <source>
        <strain evidence="3">ATCC MYA-4855 / 20631-21</strain>
    </source>
</reference>
<dbReference type="InterPro" id="IPR024527">
    <property type="entry name" value="Eisosome1"/>
</dbReference>
<feature type="compositionally biased region" description="Polar residues" evidence="1">
    <location>
        <begin position="264"/>
        <end position="277"/>
    </location>
</feature>
<feature type="region of interest" description="Disordered" evidence="1">
    <location>
        <begin position="179"/>
        <end position="350"/>
    </location>
</feature>